<feature type="region of interest" description="Disordered" evidence="4">
    <location>
        <begin position="187"/>
        <end position="206"/>
    </location>
</feature>
<dbReference type="GO" id="GO:0000127">
    <property type="term" value="C:transcription factor TFIIIC complex"/>
    <property type="evidence" value="ECO:0007669"/>
    <property type="project" value="TreeGrafter"/>
</dbReference>
<feature type="region of interest" description="Disordered" evidence="4">
    <location>
        <begin position="552"/>
        <end position="610"/>
    </location>
</feature>
<dbReference type="InterPro" id="IPR036322">
    <property type="entry name" value="WD40_repeat_dom_sf"/>
</dbReference>
<dbReference type="STRING" id="69004.A0A182Q479"/>
<dbReference type="PANTHER" id="PTHR15052:SF2">
    <property type="entry name" value="GENERAL TRANSCRIPTION FACTOR 3C POLYPEPTIDE 2"/>
    <property type="match status" value="1"/>
</dbReference>
<feature type="domain" description="C2H2-type" evidence="5">
    <location>
        <begin position="611"/>
        <end position="632"/>
    </location>
</feature>
<accession>A0A182Q479</accession>
<keyword evidence="2" id="KW-0804">Transcription</keyword>
<protein>
    <recommendedName>
        <fullName evidence="5">C2H2-type domain-containing protein</fullName>
    </recommendedName>
</protein>
<evidence type="ECO:0000256" key="1">
    <source>
        <dbReference type="ARBA" id="ARBA00004123"/>
    </source>
</evidence>
<dbReference type="InterPro" id="IPR001680">
    <property type="entry name" value="WD40_rpt"/>
</dbReference>
<reference evidence="7" key="1">
    <citation type="submission" date="2014-01" db="EMBL/GenBank/DDBJ databases">
        <title>The Genome Sequence of Anopheles farauti FAR1 (V2).</title>
        <authorList>
            <consortium name="The Broad Institute Genomics Platform"/>
            <person name="Neafsey D.E."/>
            <person name="Besansky N."/>
            <person name="Howell P."/>
            <person name="Walton C."/>
            <person name="Young S.K."/>
            <person name="Zeng Q."/>
            <person name="Gargeya S."/>
            <person name="Fitzgerald M."/>
            <person name="Haas B."/>
            <person name="Abouelleil A."/>
            <person name="Allen A.W."/>
            <person name="Alvarado L."/>
            <person name="Arachchi H.M."/>
            <person name="Berlin A.M."/>
            <person name="Chapman S.B."/>
            <person name="Gainer-Dewar J."/>
            <person name="Goldberg J."/>
            <person name="Griggs A."/>
            <person name="Gujja S."/>
            <person name="Hansen M."/>
            <person name="Howarth C."/>
            <person name="Imamovic A."/>
            <person name="Ireland A."/>
            <person name="Larimer J."/>
            <person name="McCowan C."/>
            <person name="Murphy C."/>
            <person name="Pearson M."/>
            <person name="Poon T.W."/>
            <person name="Priest M."/>
            <person name="Roberts A."/>
            <person name="Saif S."/>
            <person name="Shea T."/>
            <person name="Sisk P."/>
            <person name="Sykes S."/>
            <person name="Wortman J."/>
            <person name="Nusbaum C."/>
            <person name="Birren B."/>
        </authorList>
    </citation>
    <scope>NUCLEOTIDE SEQUENCE [LARGE SCALE GENOMIC DNA]</scope>
    <source>
        <strain evidence="7">FAR1</strain>
    </source>
</reference>
<dbReference type="GO" id="GO:0005634">
    <property type="term" value="C:nucleus"/>
    <property type="evidence" value="ECO:0007669"/>
    <property type="project" value="UniProtKB-SubCell"/>
</dbReference>
<feature type="region of interest" description="Disordered" evidence="4">
    <location>
        <begin position="231"/>
        <end position="273"/>
    </location>
</feature>
<dbReference type="InterPro" id="IPR015943">
    <property type="entry name" value="WD40/YVTN_repeat-like_dom_sf"/>
</dbReference>
<evidence type="ECO:0000313" key="7">
    <source>
        <dbReference type="Proteomes" id="UP000075886"/>
    </source>
</evidence>
<dbReference type="Proteomes" id="UP000075886">
    <property type="component" value="Unassembled WGS sequence"/>
</dbReference>
<feature type="compositionally biased region" description="Polar residues" evidence="4">
    <location>
        <begin position="556"/>
        <end position="568"/>
    </location>
</feature>
<feature type="compositionally biased region" description="Low complexity" evidence="4">
    <location>
        <begin position="951"/>
        <end position="962"/>
    </location>
</feature>
<feature type="domain" description="C2H2-type" evidence="5">
    <location>
        <begin position="851"/>
        <end position="874"/>
    </location>
</feature>
<keyword evidence="3" id="KW-0539">Nucleus</keyword>
<feature type="compositionally biased region" description="Polar residues" evidence="4">
    <location>
        <begin position="105"/>
        <end position="117"/>
    </location>
</feature>
<feature type="region of interest" description="Disordered" evidence="4">
    <location>
        <begin position="51"/>
        <end position="129"/>
    </location>
</feature>
<sequence length="1562" mass="172086">MQSSPATAELSDQEATGVDFIVAMARLRRENRVLSLDEESDRDYSAEVEKNLVPQEETAAPCEKVPSHNAVPIVDEESDRVYSTPVEKDPASHEVTAELPCDEVPSQNAVPTMNNEQGSKKKRKRHKRKRDQFVKLLLKHVNYEALVADLVEQEKRAYGYESSSSLSSTADNTATLPLERYIRVLERENKIDDEENDQVSSDNEPAGMDVEMAKAILKPFLSEYSGQLLASGSPAAGSSKSEVSNTVPKNEENEQSDVGYDNIASSNHSEADGYANEATAADEINETEALQQSYEVAKATPCFTNASAAQEMAEPTSILICDKKSDIEIDTDITLSNTSPAGLEKPVKCCDTSGNATVEQVAHIEEDDSSTPAQKKDGSTVVETASSTRGRGRKRQARRAAATDRVLSKRMKTRLNVQALTPTVEVIPMDRFDAPYDEVVSDCSSDGLSIVEVSSNNSSRKRSTRGGTDADVPMESETVAIDGSLSPTVPSATASSSRTTKASTHTSTIASKLPKASNPDTQYVISEVDAPEEHDASTPRLLEVVNVRNNRVLLTATPTPRQTRSSGPMDTPPQKDTPKRGRGRPTKASKEQQVQVQVPNEAPVPEESGTVKCGNCGEDVPSSAWENHLFKHNGIAFRVGIDEAFDLKDIRALSTALTRFMKHYRRAEVACERCGTIKKSCMGMASHFTSCGLAAHELEDSKVTCEHCGRKMKAVSLGVHHQQHCKVLKQQQQQQQQKNQKEANSASDDAAPKETTASGRKKRKSVATAEQKIKKLAKEVTADVVPDAELVLMVSGPDVANAVKRCWLSHLHQSNEFSCREIVCAFFGQRAEFIRTQYGLTNGSTEPKPIYQCAKCPQMAVERTVLYEHLRKAHPAFVKSQQYSEATGGGGSDNDSDVYVVGVSSSDDSFSSALDGEDEGMATMKKGKGKKVTFSSKPRKSGETVGKSAGGKKANATKAATGLQQEGLDERKEDETEVYKEMVFLESVVLKQEKNNFHHKTVKWMLQFRREHYAARVLFADLRPEKQFPYQLLPKEHAVNYMPKVTHSIRYLQCNSNLYDPPYKAESFANRWSQLATFEGEAHGSESIFYCGGPVVSLDWLPLADGFGAEDDDQYLAVACRQTYDEHYNCEELATPQPRKCLIQIWNVGPIQNAALTMKFPTRCPQLAFAIACDYGPIWQIAFCPSGCYNDPDHGDGFERLGLLAVAGSDGDVHLYALSRNMASEQKQSNASTAPRIVTLQPVTLLSLSFTTSATHPGNSPASDFTKRSVVRLAWSRDKGHCVLAAGYSNGVVAVWNLAATSSLLCGTKNGIRTLLPVHKLLHSSSSCIMALDLHYGSGSRYLVVCNADRRMKVYDLRCGQYQPLETCSMVTRSRVTSMRWLLHFPVLVYCYDDALCIDRCAYSVHQPRDIGLRNYSIYTIGSETTDVGVNDWFCTNAIATRGGDLVSHRPIPFVHGMNYKKLAQILTTTIPLKINQTADSEDVSAYNKFSVAYGLVFSDTDKVPTAMDSAALKLKSWRRGKLNHYPAERLNQIRWNPNSGSYTYYAIGYQAGFVRIRLFRM</sequence>
<evidence type="ECO:0000256" key="4">
    <source>
        <dbReference type="SAM" id="MobiDB-lite"/>
    </source>
</evidence>
<evidence type="ECO:0000259" key="5">
    <source>
        <dbReference type="SMART" id="SM00355"/>
    </source>
</evidence>
<dbReference type="SMART" id="SM00355">
    <property type="entry name" value="ZnF_C2H2"/>
    <property type="match status" value="3"/>
</dbReference>
<feature type="region of interest" description="Disordered" evidence="4">
    <location>
        <begin position="906"/>
        <end position="972"/>
    </location>
</feature>
<dbReference type="InterPro" id="IPR013087">
    <property type="entry name" value="Znf_C2H2_type"/>
</dbReference>
<name>A0A182Q479_9DIPT</name>
<reference evidence="6" key="2">
    <citation type="submission" date="2020-05" db="UniProtKB">
        <authorList>
            <consortium name="EnsemblMetazoa"/>
        </authorList>
    </citation>
    <scope>IDENTIFICATION</scope>
    <source>
        <strain evidence="6">FAR1</strain>
    </source>
</reference>
<feature type="region of interest" description="Disordered" evidence="4">
    <location>
        <begin position="728"/>
        <end position="767"/>
    </location>
</feature>
<feature type="region of interest" description="Disordered" evidence="4">
    <location>
        <begin position="365"/>
        <end position="402"/>
    </location>
</feature>
<evidence type="ECO:0000313" key="6">
    <source>
        <dbReference type="EnsemblMetazoa" id="AFAF002747-PA"/>
    </source>
</evidence>
<evidence type="ECO:0000256" key="2">
    <source>
        <dbReference type="ARBA" id="ARBA00023163"/>
    </source>
</evidence>
<feature type="compositionally biased region" description="Basic residues" evidence="4">
    <location>
        <begin position="120"/>
        <end position="129"/>
    </location>
</feature>
<dbReference type="VEuPathDB" id="VectorBase:AFAF002747"/>
<feature type="region of interest" description="Disordered" evidence="4">
    <location>
        <begin position="451"/>
        <end position="520"/>
    </location>
</feature>
<dbReference type="PANTHER" id="PTHR15052">
    <property type="entry name" value="RNA POLYMERASE III TRANSCRIPTION INITIATION FACTOR COMPLEX SUBUNIT"/>
    <property type="match status" value="1"/>
</dbReference>
<comment type="subcellular location">
    <subcellularLocation>
        <location evidence="1">Nucleus</location>
    </subcellularLocation>
</comment>
<dbReference type="EMBL" id="AXCN02001041">
    <property type="status" value="NOT_ANNOTATED_CDS"/>
    <property type="molecule type" value="Genomic_DNA"/>
</dbReference>
<organism evidence="6 7">
    <name type="scientific">Anopheles farauti</name>
    <dbReference type="NCBI Taxonomy" id="69004"/>
    <lineage>
        <taxon>Eukaryota</taxon>
        <taxon>Metazoa</taxon>
        <taxon>Ecdysozoa</taxon>
        <taxon>Arthropoda</taxon>
        <taxon>Hexapoda</taxon>
        <taxon>Insecta</taxon>
        <taxon>Pterygota</taxon>
        <taxon>Neoptera</taxon>
        <taxon>Endopterygota</taxon>
        <taxon>Diptera</taxon>
        <taxon>Nematocera</taxon>
        <taxon>Culicoidea</taxon>
        <taxon>Culicidae</taxon>
        <taxon>Anophelinae</taxon>
        <taxon>Anopheles</taxon>
    </lineage>
</organism>
<dbReference type="Gene3D" id="2.130.10.10">
    <property type="entry name" value="YVTN repeat-like/Quinoprotein amine dehydrogenase"/>
    <property type="match status" value="2"/>
</dbReference>
<dbReference type="InterPro" id="IPR052416">
    <property type="entry name" value="GTF3C_component"/>
</dbReference>
<feature type="compositionally biased region" description="Low complexity" evidence="4">
    <location>
        <begin position="728"/>
        <end position="738"/>
    </location>
</feature>
<keyword evidence="7" id="KW-1185">Reference proteome</keyword>
<feature type="compositionally biased region" description="Basic and acidic residues" evidence="4">
    <location>
        <begin position="86"/>
        <end position="96"/>
    </location>
</feature>
<proteinExistence type="predicted"/>
<dbReference type="SMART" id="SM00320">
    <property type="entry name" value="WD40"/>
    <property type="match status" value="3"/>
</dbReference>
<evidence type="ECO:0000256" key="3">
    <source>
        <dbReference type="ARBA" id="ARBA00023242"/>
    </source>
</evidence>
<feature type="compositionally biased region" description="Low complexity" evidence="4">
    <location>
        <begin position="484"/>
        <end position="511"/>
    </location>
</feature>
<dbReference type="GO" id="GO:0006383">
    <property type="term" value="P:transcription by RNA polymerase III"/>
    <property type="evidence" value="ECO:0007669"/>
    <property type="project" value="TreeGrafter"/>
</dbReference>
<dbReference type="EnsemblMetazoa" id="AFAF002747-RA">
    <property type="protein sequence ID" value="AFAF002747-PA"/>
    <property type="gene ID" value="AFAF002747"/>
</dbReference>
<feature type="compositionally biased region" description="Low complexity" evidence="4">
    <location>
        <begin position="231"/>
        <end position="241"/>
    </location>
</feature>
<feature type="domain" description="C2H2-type" evidence="5">
    <location>
        <begin position="703"/>
        <end position="724"/>
    </location>
</feature>
<dbReference type="SUPFAM" id="SSF50978">
    <property type="entry name" value="WD40 repeat-like"/>
    <property type="match status" value="1"/>
</dbReference>